<dbReference type="OrthoDB" id="4295522at2"/>
<gene>
    <name evidence="2" type="ORF">EG849_12180</name>
</gene>
<dbReference type="Proteomes" id="UP000271937">
    <property type="component" value="Unassembled WGS sequence"/>
</dbReference>
<evidence type="ECO:0000259" key="1">
    <source>
        <dbReference type="Pfam" id="PF12867"/>
    </source>
</evidence>
<dbReference type="EMBL" id="RQVR01000014">
    <property type="protein sequence ID" value="RRJ89760.1"/>
    <property type="molecule type" value="Genomic_DNA"/>
</dbReference>
<dbReference type="InterPro" id="IPR034660">
    <property type="entry name" value="DinB/YfiT-like"/>
</dbReference>
<dbReference type="Pfam" id="PF12867">
    <property type="entry name" value="DinB_2"/>
    <property type="match status" value="1"/>
</dbReference>
<evidence type="ECO:0000313" key="2">
    <source>
        <dbReference type="EMBL" id="RRJ89760.1"/>
    </source>
</evidence>
<comment type="caution">
    <text evidence="2">The sequence shown here is derived from an EMBL/GenBank/DDBJ whole genome shotgun (WGS) entry which is preliminary data.</text>
</comment>
<dbReference type="InterPro" id="IPR024775">
    <property type="entry name" value="DinB-like"/>
</dbReference>
<feature type="domain" description="DinB-like" evidence="1">
    <location>
        <begin position="9"/>
        <end position="144"/>
    </location>
</feature>
<name>A0A3P3W467_9FLAO</name>
<dbReference type="Gene3D" id="1.20.120.450">
    <property type="entry name" value="dinb family like domain"/>
    <property type="match status" value="1"/>
</dbReference>
<evidence type="ECO:0000313" key="3">
    <source>
        <dbReference type="Proteomes" id="UP000271937"/>
    </source>
</evidence>
<proteinExistence type="predicted"/>
<sequence length="151" mass="17453">MKQAFDITYQNRKVLLTFLQNYSLEQLNKVPTGFNNNIIWNIGHIVVVQQLLAYKLSGLQPMISSELIAKYARGTKPETDVTTYEVEEIKGLLFKTIEQTKDDFESSIFKTYREFTNDLGFTLTSIEEAISFNNFHEAVHLGMIMSIRKFV</sequence>
<dbReference type="RefSeq" id="WP_125013359.1">
    <property type="nucleotide sequence ID" value="NZ_RQVR01000014.1"/>
</dbReference>
<reference evidence="2 3" key="1">
    <citation type="submission" date="2018-11" db="EMBL/GenBank/DDBJ databases">
        <title>Flavobacterium sp. nov., YIM 102600 draft genome.</title>
        <authorList>
            <person name="Li G."/>
            <person name="Jiang Y."/>
        </authorList>
    </citation>
    <scope>NUCLEOTIDE SEQUENCE [LARGE SCALE GENOMIC DNA]</scope>
    <source>
        <strain evidence="2 3">YIM 102600</strain>
    </source>
</reference>
<accession>A0A3P3W467</accession>
<dbReference type="AlphaFoldDB" id="A0A3P3W467"/>
<protein>
    <submittedName>
        <fullName evidence="2">DinB family protein</fullName>
    </submittedName>
</protein>
<dbReference type="SUPFAM" id="SSF109854">
    <property type="entry name" value="DinB/YfiT-like putative metalloenzymes"/>
    <property type="match status" value="1"/>
</dbReference>
<organism evidence="2 3">
    <name type="scientific">Flavobacterium macacae</name>
    <dbReference type="NCBI Taxonomy" id="2488993"/>
    <lineage>
        <taxon>Bacteria</taxon>
        <taxon>Pseudomonadati</taxon>
        <taxon>Bacteroidota</taxon>
        <taxon>Flavobacteriia</taxon>
        <taxon>Flavobacteriales</taxon>
        <taxon>Flavobacteriaceae</taxon>
        <taxon>Flavobacterium</taxon>
    </lineage>
</organism>
<keyword evidence="3" id="KW-1185">Reference proteome</keyword>